<gene>
    <name evidence="2" type="ORF">PaecuDRAFT_3722</name>
</gene>
<dbReference type="InterPro" id="IPR018750">
    <property type="entry name" value="DUF2306_membrane"/>
</dbReference>
<dbReference type="Pfam" id="PF10067">
    <property type="entry name" value="DUF2306"/>
    <property type="match status" value="1"/>
</dbReference>
<keyword evidence="1" id="KW-1133">Transmembrane helix</keyword>
<dbReference type="RefSeq" id="WP_006039708.1">
    <property type="nucleotide sequence ID" value="NZ_AEDD01000010.1"/>
</dbReference>
<keyword evidence="1" id="KW-0472">Membrane</keyword>
<name>E0ICV8_9BACL</name>
<evidence type="ECO:0008006" key="4">
    <source>
        <dbReference type="Google" id="ProtNLM"/>
    </source>
</evidence>
<accession>E0ICV8</accession>
<feature type="transmembrane region" description="Helical" evidence="1">
    <location>
        <begin position="56"/>
        <end position="76"/>
    </location>
</feature>
<evidence type="ECO:0000313" key="2">
    <source>
        <dbReference type="EMBL" id="EFM09673.1"/>
    </source>
</evidence>
<protein>
    <recommendedName>
        <fullName evidence="4">DUF2306 domain-containing protein</fullName>
    </recommendedName>
</protein>
<proteinExistence type="predicted"/>
<feature type="transmembrane region" description="Helical" evidence="1">
    <location>
        <begin position="88"/>
        <end position="108"/>
    </location>
</feature>
<dbReference type="EMBL" id="AEDD01000010">
    <property type="protein sequence ID" value="EFM09673.1"/>
    <property type="molecule type" value="Genomic_DNA"/>
</dbReference>
<dbReference type="AlphaFoldDB" id="E0ICV8"/>
<dbReference type="STRING" id="717606.PaecuDRAFT_3722"/>
<dbReference type="Proteomes" id="UP000005387">
    <property type="component" value="Unassembled WGS sequence"/>
</dbReference>
<evidence type="ECO:0000313" key="3">
    <source>
        <dbReference type="Proteomes" id="UP000005387"/>
    </source>
</evidence>
<feature type="transmembrane region" description="Helical" evidence="1">
    <location>
        <begin position="179"/>
        <end position="199"/>
    </location>
</feature>
<feature type="transmembrane region" description="Helical" evidence="1">
    <location>
        <begin position="114"/>
        <end position="134"/>
    </location>
</feature>
<dbReference type="OrthoDB" id="195502at2"/>
<organism evidence="2 3">
    <name type="scientific">Paenibacillus curdlanolyticus YK9</name>
    <dbReference type="NCBI Taxonomy" id="717606"/>
    <lineage>
        <taxon>Bacteria</taxon>
        <taxon>Bacillati</taxon>
        <taxon>Bacillota</taxon>
        <taxon>Bacilli</taxon>
        <taxon>Bacillales</taxon>
        <taxon>Paenibacillaceae</taxon>
        <taxon>Paenibacillus</taxon>
    </lineage>
</organism>
<reference evidence="2 3" key="1">
    <citation type="submission" date="2010-07" db="EMBL/GenBank/DDBJ databases">
        <title>The draft genome of Paenibacillus curdlanolyticus YK9.</title>
        <authorList>
            <consortium name="US DOE Joint Genome Institute (JGI-PGF)"/>
            <person name="Lucas S."/>
            <person name="Copeland A."/>
            <person name="Lapidus A."/>
            <person name="Cheng J.-F."/>
            <person name="Bruce D."/>
            <person name="Goodwin L."/>
            <person name="Pitluck S."/>
            <person name="Land M.L."/>
            <person name="Hauser L."/>
            <person name="Chang Y.-J."/>
            <person name="Jeffries C."/>
            <person name="Anderson I.J."/>
            <person name="Johnson E."/>
            <person name="Loganathan U."/>
            <person name="Mulhopadhyay B."/>
            <person name="Kyrpides N."/>
            <person name="Woyke T.J."/>
        </authorList>
    </citation>
    <scope>NUCLEOTIDE SEQUENCE [LARGE SCALE GENOMIC DNA]</scope>
    <source>
        <strain evidence="2 3">YK9</strain>
    </source>
</reference>
<feature type="transmembrane region" description="Helical" evidence="1">
    <location>
        <begin position="154"/>
        <end position="173"/>
    </location>
</feature>
<keyword evidence="3" id="KW-1185">Reference proteome</keyword>
<keyword evidence="1" id="KW-0812">Transmembrane</keyword>
<evidence type="ECO:0000256" key="1">
    <source>
        <dbReference type="SAM" id="Phobius"/>
    </source>
</evidence>
<dbReference type="eggNOG" id="COG5395">
    <property type="taxonomic scope" value="Bacteria"/>
</dbReference>
<sequence>MSKINRSYALMLIVIAGFIGYVAYKNFVYDIGANAFLQHKTGRAVHLPVWLKVMNIHIGVASLAMVCGALNFLPALHARNRKLHCINGYVYVVSVMLVSLTSGYMAPYSTGGKAVSIAFNMLNIVWPAMTVIAIMRIRKKRLQAHREWMVRSYAYCFTNMLIHLITFMLHNGWGVDYVASYAISVYSSLLLLPLMAEAVNRRRRVSKG</sequence>
<feature type="transmembrane region" description="Helical" evidence="1">
    <location>
        <begin position="7"/>
        <end position="24"/>
    </location>
</feature>